<dbReference type="Proteomes" id="UP000651050">
    <property type="component" value="Unassembled WGS sequence"/>
</dbReference>
<proteinExistence type="predicted"/>
<comment type="caution">
    <text evidence="2">The sequence shown here is derived from an EMBL/GenBank/DDBJ whole genome shotgun (WGS) entry which is preliminary data.</text>
</comment>
<sequence length="311" mass="33515">MADDQDRTASLMTPAKLAQAQSRPRAAASPAAWLDQMASDAGHAHVRRLAELREQMQTQAATRDYTQVSAGLSRLGEALPALDFNLLQARGWWARTTGKSRTAGAEFAAQFERIEAIAKELAAQAVAAQKQQQDSGNAADLSLVELEVEFRAIEKIIDQGARWLQDMRNQLKTRQAEAGGDAQTQQAIEDDAARCEILVARLKLLRAVSSAAQQSHQQAQAAAGRRVAFGQMLQQKIAPGIKTWLARISTLASAAGDEGSPALSLEGPMECHRDLQLAVKQATADCSQLQLAEKAVSESLDALDAQLEPAR</sequence>
<protein>
    <submittedName>
        <fullName evidence="2">Uncharacterized protein</fullName>
    </submittedName>
</protein>
<gene>
    <name evidence="2" type="ORF">I5803_17105</name>
</gene>
<name>A0A931H6U9_9BURK</name>
<accession>A0A931H6U9</accession>
<evidence type="ECO:0000313" key="3">
    <source>
        <dbReference type="Proteomes" id="UP000651050"/>
    </source>
</evidence>
<dbReference type="EMBL" id="JADWYS010000001">
    <property type="protein sequence ID" value="MBG9389751.1"/>
    <property type="molecule type" value="Genomic_DNA"/>
</dbReference>
<reference evidence="2" key="1">
    <citation type="submission" date="2020-11" db="EMBL/GenBank/DDBJ databases">
        <title>Bacterial whole genome sequence for Caenimonas sp. DR4.4.</title>
        <authorList>
            <person name="Le V."/>
            <person name="Ko S.-R."/>
            <person name="Ahn C.-Y."/>
            <person name="Oh H.-M."/>
        </authorList>
    </citation>
    <scope>NUCLEOTIDE SEQUENCE</scope>
    <source>
        <strain evidence="2">DR4.4</strain>
    </source>
</reference>
<dbReference type="RefSeq" id="WP_196987528.1">
    <property type="nucleotide sequence ID" value="NZ_JADWYS010000001.1"/>
</dbReference>
<evidence type="ECO:0000256" key="1">
    <source>
        <dbReference type="SAM" id="MobiDB-lite"/>
    </source>
</evidence>
<keyword evidence="3" id="KW-1185">Reference proteome</keyword>
<evidence type="ECO:0000313" key="2">
    <source>
        <dbReference type="EMBL" id="MBG9389751.1"/>
    </source>
</evidence>
<dbReference type="AlphaFoldDB" id="A0A931H6U9"/>
<feature type="region of interest" description="Disordered" evidence="1">
    <location>
        <begin position="1"/>
        <end position="29"/>
    </location>
</feature>
<organism evidence="2 3">
    <name type="scientific">Caenimonas aquaedulcis</name>
    <dbReference type="NCBI Taxonomy" id="2793270"/>
    <lineage>
        <taxon>Bacteria</taxon>
        <taxon>Pseudomonadati</taxon>
        <taxon>Pseudomonadota</taxon>
        <taxon>Betaproteobacteria</taxon>
        <taxon>Burkholderiales</taxon>
        <taxon>Comamonadaceae</taxon>
        <taxon>Caenimonas</taxon>
    </lineage>
</organism>
<feature type="compositionally biased region" description="Low complexity" evidence="1">
    <location>
        <begin position="18"/>
        <end position="29"/>
    </location>
</feature>